<proteinExistence type="predicted"/>
<evidence type="ECO:0000313" key="2">
    <source>
        <dbReference type="Proteomes" id="UP001066276"/>
    </source>
</evidence>
<sequence length="77" mass="8995">MLVDVEDPYTIDTQNEINVEECVDVSEEWIDVEAPTEVEEQINVKASKEVDIKKFFEVEDTSGDKEEEEIHLFISRF</sequence>
<protein>
    <submittedName>
        <fullName evidence="1">Uncharacterized protein</fullName>
    </submittedName>
</protein>
<name>A0AAV7T8Y3_PLEWA</name>
<organism evidence="1 2">
    <name type="scientific">Pleurodeles waltl</name>
    <name type="common">Iberian ribbed newt</name>
    <dbReference type="NCBI Taxonomy" id="8319"/>
    <lineage>
        <taxon>Eukaryota</taxon>
        <taxon>Metazoa</taxon>
        <taxon>Chordata</taxon>
        <taxon>Craniata</taxon>
        <taxon>Vertebrata</taxon>
        <taxon>Euteleostomi</taxon>
        <taxon>Amphibia</taxon>
        <taxon>Batrachia</taxon>
        <taxon>Caudata</taxon>
        <taxon>Salamandroidea</taxon>
        <taxon>Salamandridae</taxon>
        <taxon>Pleurodelinae</taxon>
        <taxon>Pleurodeles</taxon>
    </lineage>
</organism>
<reference evidence="1" key="1">
    <citation type="journal article" date="2022" name="bioRxiv">
        <title>Sequencing and chromosome-scale assembly of the giantPleurodeles waltlgenome.</title>
        <authorList>
            <person name="Brown T."/>
            <person name="Elewa A."/>
            <person name="Iarovenko S."/>
            <person name="Subramanian E."/>
            <person name="Araus A.J."/>
            <person name="Petzold A."/>
            <person name="Susuki M."/>
            <person name="Suzuki K.-i.T."/>
            <person name="Hayashi T."/>
            <person name="Toyoda A."/>
            <person name="Oliveira C."/>
            <person name="Osipova E."/>
            <person name="Leigh N.D."/>
            <person name="Simon A."/>
            <person name="Yun M.H."/>
        </authorList>
    </citation>
    <scope>NUCLEOTIDE SEQUENCE</scope>
    <source>
        <strain evidence="1">20211129_DDA</strain>
        <tissue evidence="1">Liver</tissue>
    </source>
</reference>
<keyword evidence="2" id="KW-1185">Reference proteome</keyword>
<dbReference type="AlphaFoldDB" id="A0AAV7T8Y3"/>
<accession>A0AAV7T8Y3</accession>
<comment type="caution">
    <text evidence="1">The sequence shown here is derived from an EMBL/GenBank/DDBJ whole genome shotgun (WGS) entry which is preliminary data.</text>
</comment>
<dbReference type="EMBL" id="JANPWB010000007">
    <property type="protein sequence ID" value="KAJ1172888.1"/>
    <property type="molecule type" value="Genomic_DNA"/>
</dbReference>
<dbReference type="Proteomes" id="UP001066276">
    <property type="component" value="Chromosome 4_1"/>
</dbReference>
<gene>
    <name evidence="1" type="ORF">NDU88_004730</name>
</gene>
<evidence type="ECO:0000313" key="1">
    <source>
        <dbReference type="EMBL" id="KAJ1172888.1"/>
    </source>
</evidence>